<dbReference type="SUPFAM" id="SSF51182">
    <property type="entry name" value="RmlC-like cupins"/>
    <property type="match status" value="1"/>
</dbReference>
<comment type="caution">
    <text evidence="1">The sequence shown here is derived from an EMBL/GenBank/DDBJ whole genome shotgun (WGS) entry which is preliminary data.</text>
</comment>
<dbReference type="InterPro" id="IPR014710">
    <property type="entry name" value="RmlC-like_jellyroll"/>
</dbReference>
<evidence type="ECO:0000313" key="2">
    <source>
        <dbReference type="Proteomes" id="UP001500909"/>
    </source>
</evidence>
<protein>
    <recommendedName>
        <fullName evidence="3">Cupin</fullName>
    </recommendedName>
</protein>
<evidence type="ECO:0008006" key="3">
    <source>
        <dbReference type="Google" id="ProtNLM"/>
    </source>
</evidence>
<reference evidence="2" key="1">
    <citation type="journal article" date="2019" name="Int. J. Syst. Evol. Microbiol.">
        <title>The Global Catalogue of Microorganisms (GCM) 10K type strain sequencing project: providing services to taxonomists for standard genome sequencing and annotation.</title>
        <authorList>
            <consortium name="The Broad Institute Genomics Platform"/>
            <consortium name="The Broad Institute Genome Sequencing Center for Infectious Disease"/>
            <person name="Wu L."/>
            <person name="Ma J."/>
        </authorList>
    </citation>
    <scope>NUCLEOTIDE SEQUENCE [LARGE SCALE GENOMIC DNA]</scope>
    <source>
        <strain evidence="2">JCM 4805</strain>
    </source>
</reference>
<accession>A0ABP3JQZ2</accession>
<dbReference type="InterPro" id="IPR011051">
    <property type="entry name" value="RmlC_Cupin_sf"/>
</dbReference>
<dbReference type="Gene3D" id="2.60.120.10">
    <property type="entry name" value="Jelly Rolls"/>
    <property type="match status" value="1"/>
</dbReference>
<keyword evidence="2" id="KW-1185">Reference proteome</keyword>
<evidence type="ECO:0000313" key="1">
    <source>
        <dbReference type="EMBL" id="GAA0458265.1"/>
    </source>
</evidence>
<organism evidence="1 2">
    <name type="scientific">Streptomyces olivaceiscleroticus</name>
    <dbReference type="NCBI Taxonomy" id="68245"/>
    <lineage>
        <taxon>Bacteria</taxon>
        <taxon>Bacillati</taxon>
        <taxon>Actinomycetota</taxon>
        <taxon>Actinomycetes</taxon>
        <taxon>Kitasatosporales</taxon>
        <taxon>Streptomycetaceae</taxon>
        <taxon>Streptomyces</taxon>
    </lineage>
</organism>
<sequence length="123" mass="12986">MPPERRHSATEGPPMDDLTALARQQLDDAKADPHGRSARLFLHDGPLRQTVIALIGGASLDEHVSPPAGSVQILHGHVQITTGDGKQDMIAGQVAPVPREKHGVTAVENSALLLTSVTHVDGM</sequence>
<gene>
    <name evidence="1" type="ORF">GCM10010361_22870</name>
</gene>
<name>A0ABP3JQZ2_9ACTN</name>
<proteinExistence type="predicted"/>
<dbReference type="Proteomes" id="UP001500909">
    <property type="component" value="Unassembled WGS sequence"/>
</dbReference>
<dbReference type="EMBL" id="BAAABY010000014">
    <property type="protein sequence ID" value="GAA0458265.1"/>
    <property type="molecule type" value="Genomic_DNA"/>
</dbReference>